<evidence type="ECO:0000313" key="2">
    <source>
        <dbReference type="EMBL" id="GAA0451145.1"/>
    </source>
</evidence>
<name>A0ABP3JEU4_9BACI</name>
<evidence type="ECO:0000313" key="3">
    <source>
        <dbReference type="Proteomes" id="UP001500740"/>
    </source>
</evidence>
<reference evidence="3" key="1">
    <citation type="journal article" date="2019" name="Int. J. Syst. Evol. Microbiol.">
        <title>The Global Catalogue of Microorganisms (GCM) 10K type strain sequencing project: providing services to taxonomists for standard genome sequencing and annotation.</title>
        <authorList>
            <consortium name="The Broad Institute Genomics Platform"/>
            <consortium name="The Broad Institute Genome Sequencing Center for Infectious Disease"/>
            <person name="Wu L."/>
            <person name="Ma J."/>
        </authorList>
    </citation>
    <scope>NUCLEOTIDE SEQUENCE [LARGE SCALE GENOMIC DNA]</scope>
    <source>
        <strain evidence="3">JCM 14193</strain>
    </source>
</reference>
<dbReference type="RefSeq" id="WP_343781198.1">
    <property type="nucleotide sequence ID" value="NZ_BAAACZ010000003.1"/>
</dbReference>
<dbReference type="Pfam" id="PF11213">
    <property type="entry name" value="DUF3006"/>
    <property type="match status" value="1"/>
</dbReference>
<feature type="region of interest" description="Disordered" evidence="1">
    <location>
        <begin position="66"/>
        <end position="90"/>
    </location>
</feature>
<comment type="caution">
    <text evidence="2">The sequence shown here is derived from an EMBL/GenBank/DDBJ whole genome shotgun (WGS) entry which is preliminary data.</text>
</comment>
<proteinExistence type="predicted"/>
<dbReference type="InterPro" id="IPR021377">
    <property type="entry name" value="DUF3006"/>
</dbReference>
<sequence>MIKYEGVLDEIVDGQTATILIESTNKTFHISAFDLPEGAREGDWLNVEVEDGEVVQLTINQQKTAEQKQSVKKRVDRLRRGSNGSKFKRK</sequence>
<evidence type="ECO:0000256" key="1">
    <source>
        <dbReference type="SAM" id="MobiDB-lite"/>
    </source>
</evidence>
<evidence type="ECO:0008006" key="4">
    <source>
        <dbReference type="Google" id="ProtNLM"/>
    </source>
</evidence>
<gene>
    <name evidence="2" type="ORF">GCM10008935_02060</name>
</gene>
<dbReference type="Proteomes" id="UP001500740">
    <property type="component" value="Unassembled WGS sequence"/>
</dbReference>
<accession>A0ABP3JEU4</accession>
<organism evidence="2 3">
    <name type="scientific">Alkalibacillus silvisoli</name>
    <dbReference type="NCBI Taxonomy" id="392823"/>
    <lineage>
        <taxon>Bacteria</taxon>
        <taxon>Bacillati</taxon>
        <taxon>Bacillota</taxon>
        <taxon>Bacilli</taxon>
        <taxon>Bacillales</taxon>
        <taxon>Bacillaceae</taxon>
        <taxon>Alkalibacillus</taxon>
    </lineage>
</organism>
<protein>
    <recommendedName>
        <fullName evidence="4">DUF3006 domain-containing protein</fullName>
    </recommendedName>
</protein>
<keyword evidence="3" id="KW-1185">Reference proteome</keyword>
<dbReference type="EMBL" id="BAAACZ010000003">
    <property type="protein sequence ID" value="GAA0451145.1"/>
    <property type="molecule type" value="Genomic_DNA"/>
</dbReference>